<dbReference type="InterPro" id="IPR010982">
    <property type="entry name" value="Lambda_DNA-bd_dom_sf"/>
</dbReference>
<evidence type="ECO:0000313" key="6">
    <source>
        <dbReference type="Proteomes" id="UP001244427"/>
    </source>
</evidence>
<evidence type="ECO:0000313" key="5">
    <source>
        <dbReference type="EMBL" id="MDQ0645905.1"/>
    </source>
</evidence>
<dbReference type="GO" id="GO:0000976">
    <property type="term" value="F:transcription cis-regulatory region binding"/>
    <property type="evidence" value="ECO:0007669"/>
    <property type="project" value="TreeGrafter"/>
</dbReference>
<comment type="caution">
    <text evidence="5">The sequence shown here is derived from an EMBL/GenBank/DDBJ whole genome shotgun (WGS) entry which is preliminary data.</text>
</comment>
<keyword evidence="6" id="KW-1185">Reference proteome</keyword>
<dbReference type="SMART" id="SM00354">
    <property type="entry name" value="HTH_LACI"/>
    <property type="match status" value="1"/>
</dbReference>
<dbReference type="InterPro" id="IPR028082">
    <property type="entry name" value="Peripla_BP_I"/>
</dbReference>
<dbReference type="CDD" id="cd06267">
    <property type="entry name" value="PBP1_LacI_sugar_binding-like"/>
    <property type="match status" value="1"/>
</dbReference>
<dbReference type="CDD" id="cd01392">
    <property type="entry name" value="HTH_LacI"/>
    <property type="match status" value="1"/>
</dbReference>
<keyword evidence="3" id="KW-0804">Transcription</keyword>
<evidence type="ECO:0000256" key="2">
    <source>
        <dbReference type="ARBA" id="ARBA00023125"/>
    </source>
</evidence>
<protein>
    <submittedName>
        <fullName evidence="5">DNA-binding LacI/PurR family transcriptional regulator</fullName>
    </submittedName>
</protein>
<dbReference type="PROSITE" id="PS50932">
    <property type="entry name" value="HTH_LACI_2"/>
    <property type="match status" value="1"/>
</dbReference>
<dbReference type="InterPro" id="IPR001761">
    <property type="entry name" value="Peripla_BP/Lac1_sug-bd_dom"/>
</dbReference>
<dbReference type="GO" id="GO:0003700">
    <property type="term" value="F:DNA-binding transcription factor activity"/>
    <property type="evidence" value="ECO:0007669"/>
    <property type="project" value="TreeGrafter"/>
</dbReference>
<dbReference type="Pfam" id="PF00532">
    <property type="entry name" value="Peripla_BP_1"/>
    <property type="match status" value="1"/>
</dbReference>
<dbReference type="InterPro" id="IPR000843">
    <property type="entry name" value="HTH_LacI"/>
</dbReference>
<dbReference type="Gene3D" id="1.10.260.40">
    <property type="entry name" value="lambda repressor-like DNA-binding domains"/>
    <property type="match status" value="1"/>
</dbReference>
<evidence type="ECO:0000256" key="3">
    <source>
        <dbReference type="ARBA" id="ARBA00023163"/>
    </source>
</evidence>
<dbReference type="PANTHER" id="PTHR30146:SF109">
    <property type="entry name" value="HTH-TYPE TRANSCRIPTIONAL REGULATOR GALS"/>
    <property type="match status" value="1"/>
</dbReference>
<dbReference type="RefSeq" id="WP_307292409.1">
    <property type="nucleotide sequence ID" value="NZ_JAUSXV010000001.1"/>
</dbReference>
<name>A0AAW8ESS6_9MICO</name>
<dbReference type="Proteomes" id="UP001244427">
    <property type="component" value="Unassembled WGS sequence"/>
</dbReference>
<reference evidence="5 6" key="1">
    <citation type="submission" date="2023-07" db="EMBL/GenBank/DDBJ databases">
        <title>Comparative genomics of wheat-associated soil bacteria to identify genetic determinants of phenazine resistance.</title>
        <authorList>
            <person name="Mouncey N."/>
        </authorList>
    </citation>
    <scope>NUCLEOTIDE SEQUENCE [LARGE SCALE GENOMIC DNA]</scope>
    <source>
        <strain evidence="5 6">W4I9-1</strain>
    </source>
</reference>
<dbReference type="Pfam" id="PF00356">
    <property type="entry name" value="LacI"/>
    <property type="match status" value="1"/>
</dbReference>
<dbReference type="EMBL" id="JAUSXV010000001">
    <property type="protein sequence ID" value="MDQ0645905.1"/>
    <property type="molecule type" value="Genomic_DNA"/>
</dbReference>
<dbReference type="Gene3D" id="3.40.50.2300">
    <property type="match status" value="2"/>
</dbReference>
<keyword evidence="2 5" id="KW-0238">DNA-binding</keyword>
<evidence type="ECO:0000259" key="4">
    <source>
        <dbReference type="PROSITE" id="PS50932"/>
    </source>
</evidence>
<proteinExistence type="predicted"/>
<organism evidence="5 6">
    <name type="scientific">Microbacterium natoriense</name>
    <dbReference type="NCBI Taxonomy" id="284570"/>
    <lineage>
        <taxon>Bacteria</taxon>
        <taxon>Bacillati</taxon>
        <taxon>Actinomycetota</taxon>
        <taxon>Actinomycetes</taxon>
        <taxon>Micrococcales</taxon>
        <taxon>Microbacteriaceae</taxon>
        <taxon>Microbacterium</taxon>
    </lineage>
</organism>
<feature type="domain" description="HTH lacI-type" evidence="4">
    <location>
        <begin position="14"/>
        <end position="68"/>
    </location>
</feature>
<keyword evidence="1" id="KW-0805">Transcription regulation</keyword>
<gene>
    <name evidence="5" type="ORF">QFZ53_000101</name>
</gene>
<dbReference type="SUPFAM" id="SSF47413">
    <property type="entry name" value="lambda repressor-like DNA-binding domains"/>
    <property type="match status" value="1"/>
</dbReference>
<dbReference type="AlphaFoldDB" id="A0AAW8ESS6"/>
<dbReference type="PANTHER" id="PTHR30146">
    <property type="entry name" value="LACI-RELATED TRANSCRIPTIONAL REPRESSOR"/>
    <property type="match status" value="1"/>
</dbReference>
<accession>A0AAW8ESS6</accession>
<evidence type="ECO:0000256" key="1">
    <source>
        <dbReference type="ARBA" id="ARBA00023015"/>
    </source>
</evidence>
<dbReference type="SUPFAM" id="SSF53822">
    <property type="entry name" value="Periplasmic binding protein-like I"/>
    <property type="match status" value="1"/>
</dbReference>
<sequence>MSEPRHSTGSRPRATMKQVAALAGVGTKTVSRVINDEPNVSEATAARVWDAIRALDYQPDLQAGSLRRSDGRTRTLGLLVGSVDNPFAGAIHRVVEDLAAERGMAVFASSLDDDPAREGSAVRAFLQRRVDGLILTTASRRPDYLGQLQERRIPAVFVDREPLIDGVDTVASDNHAGASAGVAHLIARGHRRIALLADRLDLTTASQRQQGYLDALSSAGISRSDALMATDLHDVESARAALERMLRAPEPPTAVFSAQNLITIGALHALRDAGRSHTVALVGFDDLPLADLLDPGVTVVAQDPQEIGRRAAERLFALLEGADGDPVREVVPTRLIARGSGEIAPPA</sequence>